<dbReference type="InterPro" id="IPR036635">
    <property type="entry name" value="MurB_C_sf"/>
</dbReference>
<comment type="similarity">
    <text evidence="5 17">Belongs to the MurB family.</text>
</comment>
<keyword evidence="6 17" id="KW-0963">Cytoplasm</keyword>
<dbReference type="NCBIfam" id="NF010478">
    <property type="entry name" value="PRK13903.1"/>
    <property type="match status" value="1"/>
</dbReference>
<dbReference type="EMBL" id="JALGAR010000001">
    <property type="protein sequence ID" value="MCI4656303.1"/>
    <property type="molecule type" value="Genomic_DNA"/>
</dbReference>
<evidence type="ECO:0000256" key="6">
    <source>
        <dbReference type="ARBA" id="ARBA00022490"/>
    </source>
</evidence>
<evidence type="ECO:0000259" key="19">
    <source>
        <dbReference type="PROSITE" id="PS51387"/>
    </source>
</evidence>
<dbReference type="GO" id="GO:0071555">
    <property type="term" value="P:cell wall organization"/>
    <property type="evidence" value="ECO:0007669"/>
    <property type="project" value="UniProtKB-KW"/>
</dbReference>
<evidence type="ECO:0000313" key="21">
    <source>
        <dbReference type="Proteomes" id="UP001165341"/>
    </source>
</evidence>
<dbReference type="EC" id="1.3.1.98" evidence="17"/>
<dbReference type="InterPro" id="IPR003170">
    <property type="entry name" value="MurB"/>
</dbReference>
<evidence type="ECO:0000256" key="12">
    <source>
        <dbReference type="ARBA" id="ARBA00022984"/>
    </source>
</evidence>
<comment type="caution">
    <text evidence="20">The sequence shown here is derived from an EMBL/GenBank/DDBJ whole genome shotgun (WGS) entry which is preliminary data.</text>
</comment>
<evidence type="ECO:0000256" key="1">
    <source>
        <dbReference type="ARBA" id="ARBA00001974"/>
    </source>
</evidence>
<comment type="function">
    <text evidence="2 17">Cell wall formation.</text>
</comment>
<evidence type="ECO:0000313" key="20">
    <source>
        <dbReference type="EMBL" id="MCI4656303.1"/>
    </source>
</evidence>
<dbReference type="InterPro" id="IPR036318">
    <property type="entry name" value="FAD-bd_PCMH-like_sf"/>
</dbReference>
<keyword evidence="7 17" id="KW-0132">Cell division</keyword>
<evidence type="ECO:0000256" key="8">
    <source>
        <dbReference type="ARBA" id="ARBA00022630"/>
    </source>
</evidence>
<dbReference type="GO" id="GO:0009252">
    <property type="term" value="P:peptidoglycan biosynthetic process"/>
    <property type="evidence" value="ECO:0007669"/>
    <property type="project" value="UniProtKB-UniRule"/>
</dbReference>
<dbReference type="InterPro" id="IPR016167">
    <property type="entry name" value="FAD-bd_PCMH_sub1"/>
</dbReference>
<keyword evidence="8 17" id="KW-0285">Flavoprotein</keyword>
<reference evidence="20" key="1">
    <citation type="submission" date="2022-03" db="EMBL/GenBank/DDBJ databases">
        <title>Cryobacterium sp. nov. strain ZS14-85, isolated from Antarctic soil.</title>
        <authorList>
            <person name="Li J."/>
            <person name="Niu G."/>
        </authorList>
    </citation>
    <scope>NUCLEOTIDE SEQUENCE</scope>
    <source>
        <strain evidence="20">ZS14-85</strain>
    </source>
</reference>
<comment type="cofactor">
    <cofactor evidence="1 17">
        <name>FAD</name>
        <dbReference type="ChEBI" id="CHEBI:57692"/>
    </cofactor>
</comment>
<evidence type="ECO:0000256" key="4">
    <source>
        <dbReference type="ARBA" id="ARBA00004752"/>
    </source>
</evidence>
<dbReference type="GO" id="GO:0005829">
    <property type="term" value="C:cytosol"/>
    <property type="evidence" value="ECO:0007669"/>
    <property type="project" value="TreeGrafter"/>
</dbReference>
<dbReference type="GO" id="GO:0008762">
    <property type="term" value="F:UDP-N-acetylmuramate dehydrogenase activity"/>
    <property type="evidence" value="ECO:0007669"/>
    <property type="project" value="UniProtKB-UniRule"/>
</dbReference>
<keyword evidence="14 17" id="KW-0131">Cell cycle</keyword>
<dbReference type="Gene3D" id="3.30.43.10">
    <property type="entry name" value="Uridine Diphospho-n-acetylenolpyruvylglucosamine Reductase, domain 2"/>
    <property type="match status" value="1"/>
</dbReference>
<dbReference type="GO" id="GO:0071949">
    <property type="term" value="F:FAD binding"/>
    <property type="evidence" value="ECO:0007669"/>
    <property type="project" value="InterPro"/>
</dbReference>
<dbReference type="GO" id="GO:0008360">
    <property type="term" value="P:regulation of cell shape"/>
    <property type="evidence" value="ECO:0007669"/>
    <property type="project" value="UniProtKB-KW"/>
</dbReference>
<dbReference type="SUPFAM" id="SSF56194">
    <property type="entry name" value="Uridine diphospho-N-Acetylenolpyruvylglucosamine reductase, MurB, C-terminal domain"/>
    <property type="match status" value="1"/>
</dbReference>
<evidence type="ECO:0000256" key="9">
    <source>
        <dbReference type="ARBA" id="ARBA00022827"/>
    </source>
</evidence>
<comment type="catalytic activity">
    <reaction evidence="16 17">
        <text>UDP-N-acetyl-alpha-D-muramate + NADP(+) = UDP-N-acetyl-3-O-(1-carboxyvinyl)-alpha-D-glucosamine + NADPH + H(+)</text>
        <dbReference type="Rhea" id="RHEA:12248"/>
        <dbReference type="ChEBI" id="CHEBI:15378"/>
        <dbReference type="ChEBI" id="CHEBI:57783"/>
        <dbReference type="ChEBI" id="CHEBI:58349"/>
        <dbReference type="ChEBI" id="CHEBI:68483"/>
        <dbReference type="ChEBI" id="CHEBI:70757"/>
        <dbReference type="EC" id="1.3.1.98"/>
    </reaction>
</comment>
<evidence type="ECO:0000256" key="14">
    <source>
        <dbReference type="ARBA" id="ARBA00023306"/>
    </source>
</evidence>
<gene>
    <name evidence="17" type="primary">murB</name>
    <name evidence="20" type="ORF">MQH31_00545</name>
</gene>
<evidence type="ECO:0000256" key="7">
    <source>
        <dbReference type="ARBA" id="ARBA00022618"/>
    </source>
</evidence>
<dbReference type="PROSITE" id="PS51387">
    <property type="entry name" value="FAD_PCMH"/>
    <property type="match status" value="1"/>
</dbReference>
<dbReference type="SUPFAM" id="SSF56176">
    <property type="entry name" value="FAD-binding/transporter-associated domain-like"/>
    <property type="match status" value="1"/>
</dbReference>
<evidence type="ECO:0000256" key="17">
    <source>
        <dbReference type="HAMAP-Rule" id="MF_00037"/>
    </source>
</evidence>
<feature type="active site" evidence="17">
    <location>
        <position position="182"/>
    </location>
</feature>
<dbReference type="PANTHER" id="PTHR21071:SF4">
    <property type="entry name" value="UDP-N-ACETYLENOLPYRUVOYLGLUCOSAMINE REDUCTASE"/>
    <property type="match status" value="1"/>
</dbReference>
<evidence type="ECO:0000256" key="13">
    <source>
        <dbReference type="ARBA" id="ARBA00023002"/>
    </source>
</evidence>
<evidence type="ECO:0000256" key="18">
    <source>
        <dbReference type="SAM" id="MobiDB-lite"/>
    </source>
</evidence>
<dbReference type="GO" id="GO:0051301">
    <property type="term" value="P:cell division"/>
    <property type="evidence" value="ECO:0007669"/>
    <property type="project" value="UniProtKB-KW"/>
</dbReference>
<proteinExistence type="inferred from homology"/>
<dbReference type="RefSeq" id="WP_243010545.1">
    <property type="nucleotide sequence ID" value="NZ_JALGAR010000001.1"/>
</dbReference>
<keyword evidence="9 17" id="KW-0274">FAD</keyword>
<feature type="active site" evidence="17">
    <location>
        <position position="390"/>
    </location>
</feature>
<feature type="compositionally biased region" description="Low complexity" evidence="18">
    <location>
        <begin position="1"/>
        <end position="15"/>
    </location>
</feature>
<evidence type="ECO:0000256" key="5">
    <source>
        <dbReference type="ARBA" id="ARBA00010485"/>
    </source>
</evidence>
<evidence type="ECO:0000256" key="15">
    <source>
        <dbReference type="ARBA" id="ARBA00023316"/>
    </source>
</evidence>
<dbReference type="InterPro" id="IPR016169">
    <property type="entry name" value="FAD-bd_PCMH_sub2"/>
</dbReference>
<dbReference type="Pfam" id="PF02873">
    <property type="entry name" value="MurB_C"/>
    <property type="match status" value="1"/>
</dbReference>
<accession>A0AA41UDH2</accession>
<comment type="subcellular location">
    <subcellularLocation>
        <location evidence="3 17">Cytoplasm</location>
    </subcellularLocation>
</comment>
<keyword evidence="13 17" id="KW-0560">Oxidoreductase</keyword>
<dbReference type="InterPro" id="IPR006094">
    <property type="entry name" value="Oxid_FAD_bind_N"/>
</dbReference>
<keyword evidence="15 17" id="KW-0961">Cell wall biogenesis/degradation</keyword>
<dbReference type="InterPro" id="IPR011601">
    <property type="entry name" value="MurB_C"/>
</dbReference>
<evidence type="ECO:0000256" key="10">
    <source>
        <dbReference type="ARBA" id="ARBA00022857"/>
    </source>
</evidence>
<dbReference type="Proteomes" id="UP001165341">
    <property type="component" value="Unassembled WGS sequence"/>
</dbReference>
<evidence type="ECO:0000256" key="11">
    <source>
        <dbReference type="ARBA" id="ARBA00022960"/>
    </source>
</evidence>
<organism evidence="20 21">
    <name type="scientific">Cryobacterium zhongshanensis</name>
    <dbReference type="NCBI Taxonomy" id="2928153"/>
    <lineage>
        <taxon>Bacteria</taxon>
        <taxon>Bacillati</taxon>
        <taxon>Actinomycetota</taxon>
        <taxon>Actinomycetes</taxon>
        <taxon>Micrococcales</taxon>
        <taxon>Microbacteriaceae</taxon>
        <taxon>Cryobacterium</taxon>
    </lineage>
</organism>
<dbReference type="Gene3D" id="3.30.465.10">
    <property type="match status" value="1"/>
</dbReference>
<evidence type="ECO:0000256" key="2">
    <source>
        <dbReference type="ARBA" id="ARBA00003921"/>
    </source>
</evidence>
<dbReference type="HAMAP" id="MF_00037">
    <property type="entry name" value="MurB"/>
    <property type="match status" value="1"/>
</dbReference>
<name>A0AA41UDH2_9MICO</name>
<protein>
    <recommendedName>
        <fullName evidence="17">UDP-N-acetylenolpyruvoylglucosamine reductase</fullName>
        <ecNumber evidence="17">1.3.1.98</ecNumber>
    </recommendedName>
    <alternativeName>
        <fullName evidence="17">UDP-N-acetylmuramate dehydrogenase</fullName>
    </alternativeName>
</protein>
<feature type="region of interest" description="Disordered" evidence="18">
    <location>
        <begin position="1"/>
        <end position="24"/>
    </location>
</feature>
<comment type="pathway">
    <text evidence="4 17">Cell wall biogenesis; peptidoglycan biosynthesis.</text>
</comment>
<dbReference type="InterPro" id="IPR016166">
    <property type="entry name" value="FAD-bd_PCMH"/>
</dbReference>
<dbReference type="Gene3D" id="3.90.78.10">
    <property type="entry name" value="UDP-N-acetylenolpyruvoylglucosamine reductase, C-terminal domain"/>
    <property type="match status" value="1"/>
</dbReference>
<keyword evidence="11 17" id="KW-0133">Cell shape</keyword>
<dbReference type="AlphaFoldDB" id="A0AA41UDH2"/>
<feature type="domain" description="FAD-binding PCMH-type" evidence="19">
    <location>
        <begin position="34"/>
        <end position="204"/>
    </location>
</feature>
<dbReference type="PANTHER" id="PTHR21071">
    <property type="entry name" value="UDP-N-ACETYLENOLPYRUVOYLGLUCOSAMINE REDUCTASE"/>
    <property type="match status" value="1"/>
</dbReference>
<sequence>MTDAASASAVPVSDAGTEPTDAAPSTFAELTTIRTGGRPRLLLAAETEDELVATVQDVWASGEEWLLLGGGSNTVAADTEFDGTVVRVLTRGVSVEHSADRVILRVQAGEPWDALVAHTVAQGWSGIEALSGIPGSTGAAPVQNIGAYGQELANSLVAIDFLDYESGERRRIPAAELELGYRTSLLKHGLRGLVVAVELELWDTAAEASVLGGALSRPLAFPQLADALGVHLGDRVPLADVRETVLRLRAAKGMLLDPDDTDATSAGSFFTNPIVSLSFSRTLPESAPRWPLNDPELPDRVIPLDDYYGIGPVPGATLVVPLVKLSAAWLIEHAGISRGFRLPGSRAAVSSKHTLALTNTGGASGEEVAQLARFVQQRVQAEFGVILQPEPVLVGLGL</sequence>
<keyword evidence="10 17" id="KW-0521">NADP</keyword>
<evidence type="ECO:0000256" key="16">
    <source>
        <dbReference type="ARBA" id="ARBA00048914"/>
    </source>
</evidence>
<feature type="active site" description="Proton donor" evidence="17">
    <location>
        <position position="268"/>
    </location>
</feature>
<keyword evidence="21" id="KW-1185">Reference proteome</keyword>
<keyword evidence="12 17" id="KW-0573">Peptidoglycan synthesis</keyword>
<evidence type="ECO:0000256" key="3">
    <source>
        <dbReference type="ARBA" id="ARBA00004496"/>
    </source>
</evidence>
<dbReference type="Pfam" id="PF01565">
    <property type="entry name" value="FAD_binding_4"/>
    <property type="match status" value="1"/>
</dbReference>